<reference evidence="3" key="1">
    <citation type="submission" date="2022-05" db="EMBL/GenBank/DDBJ databases">
        <title>Complete genome sequence of toluene-degrading Gulosibacter sediminis strain ACHW.36C.</title>
        <authorList>
            <person name="Wai A.C."/>
            <person name="Lai G.K."/>
            <person name="Griffin S.D."/>
            <person name="Leung F.C."/>
        </authorList>
    </citation>
    <scope>NUCLEOTIDE SEQUENCE [LARGE SCALE GENOMIC DNA]</scope>
    <source>
        <strain evidence="3">ACHW.36C</strain>
    </source>
</reference>
<feature type="region of interest" description="Disordered" evidence="1">
    <location>
        <begin position="1"/>
        <end position="141"/>
    </location>
</feature>
<evidence type="ECO:0000256" key="2">
    <source>
        <dbReference type="SAM" id="Phobius"/>
    </source>
</evidence>
<protein>
    <recommendedName>
        <fullName evidence="4">ABC transporter</fullName>
    </recommendedName>
</protein>
<keyword evidence="2" id="KW-0472">Membrane</keyword>
<feature type="transmembrane region" description="Helical" evidence="2">
    <location>
        <begin position="300"/>
        <end position="319"/>
    </location>
</feature>
<sequence>MSDQYRPQPYDDGPRTTVDPHLLPQRPASAASQPEQADAPQATDAPVENPTPASEPSTASEPAPEAPADAAEQPSSAFAVGADGETSRETPAEGFDAPTAAPAGDSRLSEAVARSRSIPVDETADFEANSSDTVAAPAGEADTATRAYDADAFGADASTESAADTNATPLDMPDAAVNDRTDEPDIYADADPATTPLEEPVAAPAPAPAAETSPTEGLIVEPDKRGNRGFAFFTALLATVVFGALYAVAFAAARVIFTTGGDFVGGIFEFMGTAPFYVPVALFGVFLIVWSLIANRAGWWSYIVASLIAAVLTGGGYYVGVAFQDVVNGQAWSNEAFETAIRSAEHLPGALLAFITGRESALWIGGIAALRGRSVKKRNAAERAEYERKVAEEREYEAQRTSITFDEGR</sequence>
<feature type="compositionally biased region" description="Polar residues" evidence="1">
    <location>
        <begin position="159"/>
        <end position="168"/>
    </location>
</feature>
<accession>A0ABY4MVB9</accession>
<feature type="transmembrane region" description="Helical" evidence="2">
    <location>
        <begin position="350"/>
        <end position="370"/>
    </location>
</feature>
<feature type="transmembrane region" description="Helical" evidence="2">
    <location>
        <begin position="276"/>
        <end position="293"/>
    </location>
</feature>
<feature type="compositionally biased region" description="Low complexity" evidence="1">
    <location>
        <begin position="192"/>
        <end position="216"/>
    </location>
</feature>
<keyword evidence="2" id="KW-1133">Transmembrane helix</keyword>
<gene>
    <name evidence="3" type="ORF">M3M28_09965</name>
</gene>
<evidence type="ECO:0000313" key="3">
    <source>
        <dbReference type="EMBL" id="UQN14370.1"/>
    </source>
</evidence>
<organism evidence="3">
    <name type="scientific">Gulosibacter sediminis</name>
    <dbReference type="NCBI Taxonomy" id="1729695"/>
    <lineage>
        <taxon>Bacteria</taxon>
        <taxon>Bacillati</taxon>
        <taxon>Actinomycetota</taxon>
        <taxon>Actinomycetes</taxon>
        <taxon>Micrococcales</taxon>
        <taxon>Microbacteriaceae</taxon>
        <taxon>Gulosibacter</taxon>
    </lineage>
</organism>
<evidence type="ECO:0008006" key="4">
    <source>
        <dbReference type="Google" id="ProtNLM"/>
    </source>
</evidence>
<name>A0ABY4MVB9_9MICO</name>
<keyword evidence="2" id="KW-0812">Transmembrane</keyword>
<evidence type="ECO:0000256" key="1">
    <source>
        <dbReference type="SAM" id="MobiDB-lite"/>
    </source>
</evidence>
<feature type="transmembrane region" description="Helical" evidence="2">
    <location>
        <begin position="230"/>
        <end position="256"/>
    </location>
</feature>
<feature type="compositionally biased region" description="Low complexity" evidence="1">
    <location>
        <begin position="50"/>
        <end position="77"/>
    </location>
</feature>
<dbReference type="EMBL" id="CP097160">
    <property type="protein sequence ID" value="UQN14370.1"/>
    <property type="molecule type" value="Genomic_DNA"/>
</dbReference>
<proteinExistence type="predicted"/>
<feature type="region of interest" description="Disordered" evidence="1">
    <location>
        <begin position="159"/>
        <end position="216"/>
    </location>
</feature>